<comment type="similarity">
    <text evidence="5">Belongs to the creatininase superfamily.</text>
</comment>
<evidence type="ECO:0000256" key="1">
    <source>
        <dbReference type="ARBA" id="ARBA00001947"/>
    </source>
</evidence>
<proteinExistence type="inferred from homology"/>
<comment type="cofactor">
    <cofactor evidence="1">
        <name>Zn(2+)</name>
        <dbReference type="ChEBI" id="CHEBI:29105"/>
    </cofactor>
</comment>
<evidence type="ECO:0000313" key="6">
    <source>
        <dbReference type="EMBL" id="RDV29234.1"/>
    </source>
</evidence>
<organism evidence="6 7">
    <name type="scientific">Alteromonas aestuariivivens</name>
    <dbReference type="NCBI Taxonomy" id="1938339"/>
    <lineage>
        <taxon>Bacteria</taxon>
        <taxon>Pseudomonadati</taxon>
        <taxon>Pseudomonadota</taxon>
        <taxon>Gammaproteobacteria</taxon>
        <taxon>Alteromonadales</taxon>
        <taxon>Alteromonadaceae</taxon>
        <taxon>Alteromonas/Salinimonas group</taxon>
        <taxon>Alteromonas</taxon>
    </lineage>
</organism>
<name>A0A3D8MFF3_9ALTE</name>
<sequence length="278" mass="30718">MALKLWKDLSTLDFENLDPHNTVALLPLGAIEPHGPHLPMSTDSLIAESLCQLAAELVPDDINLLLMPTSEIGKSTEHSCFEGTITHTAHTLLDVWMEIGESVAKAGIKKLIFFNAHGGQPQIMEICCRELRIKFDMLTVGASGWSCGSPEAEGIPDDERRHGIHAGQVETSIVLHLRPDLVKMEHAQNFEGLLKDVEARFEHLRIIGSTYVGWQAQDLHPCGCSGDATLATAELGKIYTDHYAKGLANIIKDVAEYPLEWIRSRADWQGVQKVERKA</sequence>
<dbReference type="GO" id="GO:0016811">
    <property type="term" value="F:hydrolase activity, acting on carbon-nitrogen (but not peptide) bonds, in linear amides"/>
    <property type="evidence" value="ECO:0007669"/>
    <property type="project" value="TreeGrafter"/>
</dbReference>
<evidence type="ECO:0000256" key="3">
    <source>
        <dbReference type="ARBA" id="ARBA00022801"/>
    </source>
</evidence>
<dbReference type="OrthoDB" id="9801445at2"/>
<evidence type="ECO:0000256" key="5">
    <source>
        <dbReference type="ARBA" id="ARBA00024029"/>
    </source>
</evidence>
<keyword evidence="7" id="KW-1185">Reference proteome</keyword>
<keyword evidence="2" id="KW-0479">Metal-binding</keyword>
<dbReference type="AlphaFoldDB" id="A0A3D8MFF3"/>
<dbReference type="GO" id="GO:0009231">
    <property type="term" value="P:riboflavin biosynthetic process"/>
    <property type="evidence" value="ECO:0007669"/>
    <property type="project" value="TreeGrafter"/>
</dbReference>
<dbReference type="PANTHER" id="PTHR35005">
    <property type="entry name" value="3-DEHYDRO-SCYLLO-INOSOSE HYDROLASE"/>
    <property type="match status" value="1"/>
</dbReference>
<accession>A0A3D8MFF3</accession>
<evidence type="ECO:0000256" key="4">
    <source>
        <dbReference type="ARBA" id="ARBA00022833"/>
    </source>
</evidence>
<gene>
    <name evidence="6" type="ORF">DXV75_01890</name>
</gene>
<keyword evidence="4" id="KW-0862">Zinc</keyword>
<keyword evidence="3" id="KW-0378">Hydrolase</keyword>
<dbReference type="InterPro" id="IPR024087">
    <property type="entry name" value="Creatininase-like_sf"/>
</dbReference>
<reference evidence="7" key="1">
    <citation type="submission" date="2018-08" db="EMBL/GenBank/DDBJ databases">
        <authorList>
            <person name="Zhang J."/>
            <person name="Du Z.-J."/>
        </authorList>
    </citation>
    <scope>NUCLEOTIDE SEQUENCE [LARGE SCALE GENOMIC DNA]</scope>
    <source>
        <strain evidence="7">KCTC 52655</strain>
    </source>
</reference>
<dbReference type="Gene3D" id="3.40.50.10310">
    <property type="entry name" value="Creatininase"/>
    <property type="match status" value="1"/>
</dbReference>
<dbReference type="GO" id="GO:0046872">
    <property type="term" value="F:metal ion binding"/>
    <property type="evidence" value="ECO:0007669"/>
    <property type="project" value="UniProtKB-KW"/>
</dbReference>
<dbReference type="EMBL" id="QRHA01000001">
    <property type="protein sequence ID" value="RDV29234.1"/>
    <property type="molecule type" value="Genomic_DNA"/>
</dbReference>
<dbReference type="PANTHER" id="PTHR35005:SF1">
    <property type="entry name" value="2-AMINO-5-FORMYLAMINO-6-RIBOSYLAMINOPYRIMIDIN-4(3H)-ONE 5'-MONOPHOSPHATE DEFORMYLASE"/>
    <property type="match status" value="1"/>
</dbReference>
<dbReference type="InterPro" id="IPR003785">
    <property type="entry name" value="Creatininase/forma_Hydrolase"/>
</dbReference>
<comment type="caution">
    <text evidence="6">The sequence shown here is derived from an EMBL/GenBank/DDBJ whole genome shotgun (WGS) entry which is preliminary data.</text>
</comment>
<dbReference type="RefSeq" id="WP_115591524.1">
    <property type="nucleotide sequence ID" value="NZ_QRHA01000001.1"/>
</dbReference>
<protein>
    <submittedName>
        <fullName evidence="6">Creatininase family protein</fullName>
    </submittedName>
</protein>
<dbReference type="Pfam" id="PF02633">
    <property type="entry name" value="Creatininase"/>
    <property type="match status" value="1"/>
</dbReference>
<dbReference type="SUPFAM" id="SSF102215">
    <property type="entry name" value="Creatininase"/>
    <property type="match status" value="1"/>
</dbReference>
<dbReference type="Proteomes" id="UP000256561">
    <property type="component" value="Unassembled WGS sequence"/>
</dbReference>
<evidence type="ECO:0000313" key="7">
    <source>
        <dbReference type="Proteomes" id="UP000256561"/>
    </source>
</evidence>
<evidence type="ECO:0000256" key="2">
    <source>
        <dbReference type="ARBA" id="ARBA00022723"/>
    </source>
</evidence>